<feature type="transmembrane region" description="Helical" evidence="7">
    <location>
        <begin position="136"/>
        <end position="160"/>
    </location>
</feature>
<evidence type="ECO:0000256" key="1">
    <source>
        <dbReference type="ARBA" id="ARBA00004651"/>
    </source>
</evidence>
<accession>A0A329MES6</accession>
<dbReference type="PANTHER" id="PTHR43744:SF9">
    <property type="entry name" value="POLYGALACTURONAN_RHAMNOGALACTURONAN TRANSPORT SYSTEM PERMEASE PROTEIN YTCP"/>
    <property type="match status" value="1"/>
</dbReference>
<keyword evidence="3" id="KW-1003">Cell membrane</keyword>
<keyword evidence="5 7" id="KW-1133">Transmembrane helix</keyword>
<evidence type="ECO:0000313" key="10">
    <source>
        <dbReference type="Proteomes" id="UP000250369"/>
    </source>
</evidence>
<sequence length="290" mass="32445">MIKRTLGDRLFDGANYAAMLIIFVIMVYPFLYIINYSLSDPALISGSALLLPQNPNIDAYVLAFSDSSIVNGIFISVARTISGSALMIFFTSMAGYVLTRDDLIAIRFFRRFFVLTMYFSSGIIPAYILMNELHLAGTFLVYILPSAVAVFNLILIKTYIEGLPKSLEESALIDGANDFQLFFRIIFPISKPVIAAVVLFACIAQWNAFIDTQFYNAMNTDLYPLQYVLYNALQSISSIEQITIGRRVQHVTPESLKMAITVITVLPIMLVYPILQKYFIKGLLIGSIKG</sequence>
<organism evidence="9 10">
    <name type="scientific">Paenibacillus contaminans</name>
    <dbReference type="NCBI Taxonomy" id="450362"/>
    <lineage>
        <taxon>Bacteria</taxon>
        <taxon>Bacillati</taxon>
        <taxon>Bacillota</taxon>
        <taxon>Bacilli</taxon>
        <taxon>Bacillales</taxon>
        <taxon>Paenibacillaceae</taxon>
        <taxon>Paenibacillus</taxon>
    </lineage>
</organism>
<evidence type="ECO:0000256" key="3">
    <source>
        <dbReference type="ARBA" id="ARBA00022475"/>
    </source>
</evidence>
<proteinExistence type="inferred from homology"/>
<comment type="subcellular location">
    <subcellularLocation>
        <location evidence="1 7">Cell membrane</location>
        <topology evidence="1 7">Multi-pass membrane protein</topology>
    </subcellularLocation>
</comment>
<dbReference type="Proteomes" id="UP000250369">
    <property type="component" value="Unassembled WGS sequence"/>
</dbReference>
<reference evidence="9 10" key="1">
    <citation type="journal article" date="2009" name="Int. J. Syst. Evol. Microbiol.">
        <title>Paenibacillus contaminans sp. nov., isolated from a contaminated laboratory plate.</title>
        <authorList>
            <person name="Chou J.H."/>
            <person name="Lee J.H."/>
            <person name="Lin M.C."/>
            <person name="Chang P.S."/>
            <person name="Arun A.B."/>
            <person name="Young C.C."/>
            <person name="Chen W.M."/>
        </authorList>
    </citation>
    <scope>NUCLEOTIDE SEQUENCE [LARGE SCALE GENOMIC DNA]</scope>
    <source>
        <strain evidence="9 10">CKOBP-6</strain>
    </source>
</reference>
<dbReference type="GO" id="GO:0005886">
    <property type="term" value="C:plasma membrane"/>
    <property type="evidence" value="ECO:0007669"/>
    <property type="project" value="UniProtKB-SubCell"/>
</dbReference>
<evidence type="ECO:0000256" key="7">
    <source>
        <dbReference type="RuleBase" id="RU363032"/>
    </source>
</evidence>
<feature type="transmembrane region" description="Helical" evidence="7">
    <location>
        <begin position="181"/>
        <end position="206"/>
    </location>
</feature>
<feature type="domain" description="ABC transmembrane type-1" evidence="8">
    <location>
        <begin position="73"/>
        <end position="275"/>
    </location>
</feature>
<dbReference type="PANTHER" id="PTHR43744">
    <property type="entry name" value="ABC TRANSPORTER PERMEASE PROTEIN MG189-RELATED-RELATED"/>
    <property type="match status" value="1"/>
</dbReference>
<gene>
    <name evidence="9" type="ORF">DQG23_26815</name>
</gene>
<dbReference type="CDD" id="cd06261">
    <property type="entry name" value="TM_PBP2"/>
    <property type="match status" value="1"/>
</dbReference>
<evidence type="ECO:0000259" key="8">
    <source>
        <dbReference type="PROSITE" id="PS50928"/>
    </source>
</evidence>
<feature type="transmembrane region" description="Helical" evidence="7">
    <location>
        <begin position="81"/>
        <end position="99"/>
    </location>
</feature>
<evidence type="ECO:0000256" key="4">
    <source>
        <dbReference type="ARBA" id="ARBA00022692"/>
    </source>
</evidence>
<feature type="transmembrane region" description="Helical" evidence="7">
    <location>
        <begin position="256"/>
        <end position="275"/>
    </location>
</feature>
<evidence type="ECO:0000256" key="5">
    <source>
        <dbReference type="ARBA" id="ARBA00022989"/>
    </source>
</evidence>
<dbReference type="InterPro" id="IPR035906">
    <property type="entry name" value="MetI-like_sf"/>
</dbReference>
<dbReference type="GO" id="GO:0055085">
    <property type="term" value="P:transmembrane transport"/>
    <property type="evidence" value="ECO:0007669"/>
    <property type="project" value="InterPro"/>
</dbReference>
<feature type="transmembrane region" description="Helical" evidence="7">
    <location>
        <begin position="111"/>
        <end position="130"/>
    </location>
</feature>
<dbReference type="Gene3D" id="1.10.3720.10">
    <property type="entry name" value="MetI-like"/>
    <property type="match status" value="1"/>
</dbReference>
<comment type="caution">
    <text evidence="9">The sequence shown here is derived from an EMBL/GenBank/DDBJ whole genome shotgun (WGS) entry which is preliminary data.</text>
</comment>
<feature type="transmembrane region" description="Helical" evidence="7">
    <location>
        <begin position="16"/>
        <end position="36"/>
    </location>
</feature>
<dbReference type="AlphaFoldDB" id="A0A329MES6"/>
<dbReference type="EMBL" id="QMFB01000018">
    <property type="protein sequence ID" value="RAV17736.1"/>
    <property type="molecule type" value="Genomic_DNA"/>
</dbReference>
<dbReference type="OrthoDB" id="9810086at2"/>
<dbReference type="InterPro" id="IPR000515">
    <property type="entry name" value="MetI-like"/>
</dbReference>
<dbReference type="Pfam" id="PF00528">
    <property type="entry name" value="BPD_transp_1"/>
    <property type="match status" value="1"/>
</dbReference>
<evidence type="ECO:0000313" key="9">
    <source>
        <dbReference type="EMBL" id="RAV17736.1"/>
    </source>
</evidence>
<name>A0A329MES6_9BACL</name>
<dbReference type="SUPFAM" id="SSF161098">
    <property type="entry name" value="MetI-like"/>
    <property type="match status" value="1"/>
</dbReference>
<comment type="similarity">
    <text evidence="7">Belongs to the binding-protein-dependent transport system permease family.</text>
</comment>
<evidence type="ECO:0000256" key="2">
    <source>
        <dbReference type="ARBA" id="ARBA00022448"/>
    </source>
</evidence>
<keyword evidence="6 7" id="KW-0472">Membrane</keyword>
<protein>
    <submittedName>
        <fullName evidence="9">Carbohydrate ABC transporter permease</fullName>
    </submittedName>
</protein>
<keyword evidence="4 7" id="KW-0812">Transmembrane</keyword>
<evidence type="ECO:0000256" key="6">
    <source>
        <dbReference type="ARBA" id="ARBA00023136"/>
    </source>
</evidence>
<dbReference type="PROSITE" id="PS50928">
    <property type="entry name" value="ABC_TM1"/>
    <property type="match status" value="1"/>
</dbReference>
<keyword evidence="2 7" id="KW-0813">Transport</keyword>
<dbReference type="RefSeq" id="WP_113034102.1">
    <property type="nucleotide sequence ID" value="NZ_QMFB01000018.1"/>
</dbReference>
<keyword evidence="10" id="KW-1185">Reference proteome</keyword>